<name>A0ABU5DT69_9PROT</name>
<proteinExistence type="predicted"/>
<comment type="caution">
    <text evidence="1">The sequence shown here is derived from an EMBL/GenBank/DDBJ whole genome shotgun (WGS) entry which is preliminary data.</text>
</comment>
<accession>A0ABU5DT69</accession>
<gene>
    <name evidence="1" type="ORF">SMD31_01340</name>
</gene>
<evidence type="ECO:0000313" key="1">
    <source>
        <dbReference type="EMBL" id="MDY0870540.1"/>
    </source>
</evidence>
<organism evidence="1 2">
    <name type="scientific">Dongia rigui</name>
    <dbReference type="NCBI Taxonomy" id="940149"/>
    <lineage>
        <taxon>Bacteria</taxon>
        <taxon>Pseudomonadati</taxon>
        <taxon>Pseudomonadota</taxon>
        <taxon>Alphaproteobacteria</taxon>
        <taxon>Rhodospirillales</taxon>
        <taxon>Dongiaceae</taxon>
        <taxon>Dongia</taxon>
    </lineage>
</organism>
<evidence type="ECO:0000313" key="2">
    <source>
        <dbReference type="Proteomes" id="UP001271769"/>
    </source>
</evidence>
<dbReference type="Proteomes" id="UP001271769">
    <property type="component" value="Unassembled WGS sequence"/>
</dbReference>
<protein>
    <recommendedName>
        <fullName evidence="3">Flagellar protein FlgN</fullName>
    </recommendedName>
</protein>
<dbReference type="InterPro" id="IPR036679">
    <property type="entry name" value="FlgN-like_sf"/>
</dbReference>
<sequence>MDKTTRMTELLAITSQLISCMERELELMRSLKPTELKQLQMDKVALADAYQAFTLALREPGEDISNVSAALRDELTEATERFQTAVQDNLRALKAMRDVNERVMRAVVQALDDKRAAVTGYNNRGSATKSRRQAAACPVAVQQRA</sequence>
<dbReference type="SUPFAM" id="SSF140566">
    <property type="entry name" value="FlgN-like"/>
    <property type="match status" value="1"/>
</dbReference>
<dbReference type="EMBL" id="JAXCLX010000001">
    <property type="protein sequence ID" value="MDY0870540.1"/>
    <property type="molecule type" value="Genomic_DNA"/>
</dbReference>
<keyword evidence="2" id="KW-1185">Reference proteome</keyword>
<evidence type="ECO:0008006" key="3">
    <source>
        <dbReference type="Google" id="ProtNLM"/>
    </source>
</evidence>
<reference evidence="1 2" key="1">
    <citation type="journal article" date="2013" name="Antonie Van Leeuwenhoek">
        <title>Dongia rigui sp. nov., isolated from freshwater of a large wetland in Korea.</title>
        <authorList>
            <person name="Baik K.S."/>
            <person name="Hwang Y.M."/>
            <person name="Choi J.S."/>
            <person name="Kwon J."/>
            <person name="Seong C.N."/>
        </authorList>
    </citation>
    <scope>NUCLEOTIDE SEQUENCE [LARGE SCALE GENOMIC DNA]</scope>
    <source>
        <strain evidence="1 2">04SU4-P</strain>
    </source>
</reference>
<dbReference type="RefSeq" id="WP_320498808.1">
    <property type="nucleotide sequence ID" value="NZ_JAXCLX010000001.1"/>
</dbReference>